<feature type="region of interest" description="Disordered" evidence="1">
    <location>
        <begin position="27"/>
        <end position="101"/>
    </location>
</feature>
<sequence>MIKNAWICQDPQWWRSRLRLFWGDGCGPAASSPVQPPRCRRSPPAAEPAPQLWHGWPGRPPPLRESLRRRGGRAVAGAAAARRPRGPSPRCRRALPRRRRR</sequence>
<evidence type="ECO:0000256" key="1">
    <source>
        <dbReference type="SAM" id="MobiDB-lite"/>
    </source>
</evidence>
<protein>
    <submittedName>
        <fullName evidence="2">Uncharacterized protein</fullName>
    </submittedName>
</protein>
<reference evidence="2" key="1">
    <citation type="submission" date="2020-05" db="EMBL/GenBank/DDBJ databases">
        <title>WGS assembly of Panicum virgatum.</title>
        <authorList>
            <person name="Lovell J.T."/>
            <person name="Jenkins J."/>
            <person name="Shu S."/>
            <person name="Juenger T.E."/>
            <person name="Schmutz J."/>
        </authorList>
    </citation>
    <scope>NUCLEOTIDE SEQUENCE</scope>
    <source>
        <strain evidence="2">AP13</strain>
    </source>
</reference>
<dbReference type="Proteomes" id="UP000823388">
    <property type="component" value="Chromosome 9K"/>
</dbReference>
<evidence type="ECO:0000313" key="2">
    <source>
        <dbReference type="EMBL" id="KAG2547435.1"/>
    </source>
</evidence>
<proteinExistence type="predicted"/>
<dbReference type="AlphaFoldDB" id="A0A8T0NF53"/>
<keyword evidence="3" id="KW-1185">Reference proteome</keyword>
<organism evidence="2 3">
    <name type="scientific">Panicum virgatum</name>
    <name type="common">Blackwell switchgrass</name>
    <dbReference type="NCBI Taxonomy" id="38727"/>
    <lineage>
        <taxon>Eukaryota</taxon>
        <taxon>Viridiplantae</taxon>
        <taxon>Streptophyta</taxon>
        <taxon>Embryophyta</taxon>
        <taxon>Tracheophyta</taxon>
        <taxon>Spermatophyta</taxon>
        <taxon>Magnoliopsida</taxon>
        <taxon>Liliopsida</taxon>
        <taxon>Poales</taxon>
        <taxon>Poaceae</taxon>
        <taxon>PACMAD clade</taxon>
        <taxon>Panicoideae</taxon>
        <taxon>Panicodae</taxon>
        <taxon>Paniceae</taxon>
        <taxon>Panicinae</taxon>
        <taxon>Panicum</taxon>
        <taxon>Panicum sect. Hiantes</taxon>
    </lineage>
</organism>
<gene>
    <name evidence="2" type="ORF">PVAP13_9KG102160</name>
</gene>
<evidence type="ECO:0000313" key="3">
    <source>
        <dbReference type="Proteomes" id="UP000823388"/>
    </source>
</evidence>
<name>A0A8T0NF53_PANVG</name>
<dbReference type="EMBL" id="CM029053">
    <property type="protein sequence ID" value="KAG2547435.1"/>
    <property type="molecule type" value="Genomic_DNA"/>
</dbReference>
<feature type="compositionally biased region" description="Basic residues" evidence="1">
    <location>
        <begin position="82"/>
        <end position="101"/>
    </location>
</feature>
<accession>A0A8T0NF53</accession>
<comment type="caution">
    <text evidence="2">The sequence shown here is derived from an EMBL/GenBank/DDBJ whole genome shotgun (WGS) entry which is preliminary data.</text>
</comment>